<feature type="domain" description="ABC3 transporter permease C-terminal" evidence="8">
    <location>
        <begin position="268"/>
        <end position="380"/>
    </location>
</feature>
<dbReference type="GO" id="GO:0022857">
    <property type="term" value="F:transmembrane transporter activity"/>
    <property type="evidence" value="ECO:0007669"/>
    <property type="project" value="TreeGrafter"/>
</dbReference>
<organism evidence="10 11">
    <name type="scientific">Marvinbryantia formatexigens DSM 14469</name>
    <dbReference type="NCBI Taxonomy" id="478749"/>
    <lineage>
        <taxon>Bacteria</taxon>
        <taxon>Bacillati</taxon>
        <taxon>Bacillota</taxon>
        <taxon>Clostridia</taxon>
        <taxon>Lachnospirales</taxon>
        <taxon>Lachnospiraceae</taxon>
        <taxon>Marvinbryantia</taxon>
    </lineage>
</organism>
<evidence type="ECO:0000313" key="10">
    <source>
        <dbReference type="EMBL" id="EET60615.1"/>
    </source>
</evidence>
<evidence type="ECO:0000256" key="2">
    <source>
        <dbReference type="ARBA" id="ARBA00022475"/>
    </source>
</evidence>
<evidence type="ECO:0000256" key="7">
    <source>
        <dbReference type="SAM" id="Phobius"/>
    </source>
</evidence>
<feature type="transmembrane region" description="Helical" evidence="7">
    <location>
        <begin position="345"/>
        <end position="371"/>
    </location>
</feature>
<comment type="caution">
    <text evidence="10">The sequence shown here is derived from an EMBL/GenBank/DDBJ whole genome shotgun (WGS) entry which is preliminary data.</text>
</comment>
<protein>
    <submittedName>
        <fullName evidence="10">Efflux ABC transporter, permease protein</fullName>
    </submittedName>
</protein>
<keyword evidence="3 7" id="KW-0812">Transmembrane</keyword>
<keyword evidence="11" id="KW-1185">Reference proteome</keyword>
<comment type="similarity">
    <text evidence="6">Belongs to the ABC-4 integral membrane protein family.</text>
</comment>
<gene>
    <name evidence="10" type="ORF">BRYFOR_07433</name>
</gene>
<keyword evidence="4 7" id="KW-1133">Transmembrane helix</keyword>
<dbReference type="eggNOG" id="COG0577">
    <property type="taxonomic scope" value="Bacteria"/>
</dbReference>
<dbReference type="AlphaFoldDB" id="C6LFN0"/>
<evidence type="ECO:0000256" key="5">
    <source>
        <dbReference type="ARBA" id="ARBA00023136"/>
    </source>
</evidence>
<evidence type="ECO:0000259" key="8">
    <source>
        <dbReference type="Pfam" id="PF02687"/>
    </source>
</evidence>
<feature type="transmembrane region" description="Helical" evidence="7">
    <location>
        <begin position="308"/>
        <end position="330"/>
    </location>
</feature>
<keyword evidence="2" id="KW-1003">Cell membrane</keyword>
<dbReference type="InterPro" id="IPR050250">
    <property type="entry name" value="Macrolide_Exporter_MacB"/>
</dbReference>
<reference evidence="10" key="1">
    <citation type="submission" date="2009-07" db="EMBL/GenBank/DDBJ databases">
        <authorList>
            <person name="Weinstock G."/>
            <person name="Sodergren E."/>
            <person name="Clifton S."/>
            <person name="Fulton L."/>
            <person name="Fulton B."/>
            <person name="Courtney L."/>
            <person name="Fronick C."/>
            <person name="Harrison M."/>
            <person name="Strong C."/>
            <person name="Farmer C."/>
            <person name="Delahaunty K."/>
            <person name="Markovic C."/>
            <person name="Hall O."/>
            <person name="Minx P."/>
            <person name="Tomlinson C."/>
            <person name="Mitreva M."/>
            <person name="Nelson J."/>
            <person name="Hou S."/>
            <person name="Wollam A."/>
            <person name="Pepin K.H."/>
            <person name="Johnson M."/>
            <person name="Bhonagiri V."/>
            <person name="Nash W.E."/>
            <person name="Warren W."/>
            <person name="Chinwalla A."/>
            <person name="Mardis E.R."/>
            <person name="Wilson R.K."/>
        </authorList>
    </citation>
    <scope>NUCLEOTIDE SEQUENCE [LARGE SCALE GENOMIC DNA]</scope>
    <source>
        <strain evidence="10">DSM 14469</strain>
    </source>
</reference>
<sequence length="388" mass="41336">MKMKQSVKMAISAVCSNKMRSFLTMLGIIIGVLSVTLLISIVQGGTGSITDSMEELGGNQIIVTVTDSHKKLSYNELNTLKGTGGIKNVSPYLSGKTVAKAGGKSDDVTVCGITPAYQEVQGLDIASGRNIRELDQEEGLQVCIVGAGTAKELYGTTEVLGSSIRIDGYDYRIVGVLEEEDSSVMGSTNNSVYIPLVNAQRMLKQTAITNFYVTAEDETSLTQAQDTIDAYLLKKFGSEDSYSVLNMSNVIDMMNTVLDTLSVMLGGIAAISLLVGGIGIMNIMLVSVTERTKEIGIRKAIGAQRSDIIVQFLIESVFISLLGGIIGMLLSQGILSVLNLIFTDYYFAISLPVGMLALGFSIGVGVVFGIYPANKAAGLKPINALRFE</sequence>
<dbReference type="PANTHER" id="PTHR30572">
    <property type="entry name" value="MEMBRANE COMPONENT OF TRANSPORTER-RELATED"/>
    <property type="match status" value="1"/>
</dbReference>
<evidence type="ECO:0000256" key="3">
    <source>
        <dbReference type="ARBA" id="ARBA00022692"/>
    </source>
</evidence>
<dbReference type="OrthoDB" id="9770036at2"/>
<name>C6LFN0_9FIRM</name>
<keyword evidence="5 7" id="KW-0472">Membrane</keyword>
<comment type="subcellular location">
    <subcellularLocation>
        <location evidence="1">Cell membrane</location>
        <topology evidence="1">Multi-pass membrane protein</topology>
    </subcellularLocation>
</comment>
<dbReference type="InterPro" id="IPR025857">
    <property type="entry name" value="MacB_PCD"/>
</dbReference>
<dbReference type="EMBL" id="ACCL02000010">
    <property type="protein sequence ID" value="EET60615.1"/>
    <property type="molecule type" value="Genomic_DNA"/>
</dbReference>
<evidence type="ECO:0000256" key="1">
    <source>
        <dbReference type="ARBA" id="ARBA00004651"/>
    </source>
</evidence>
<evidence type="ECO:0000256" key="4">
    <source>
        <dbReference type="ARBA" id="ARBA00022989"/>
    </source>
</evidence>
<evidence type="ECO:0000256" key="6">
    <source>
        <dbReference type="ARBA" id="ARBA00038076"/>
    </source>
</evidence>
<feature type="transmembrane region" description="Helical" evidence="7">
    <location>
        <begin position="263"/>
        <end position="288"/>
    </location>
</feature>
<evidence type="ECO:0000259" key="9">
    <source>
        <dbReference type="Pfam" id="PF12704"/>
    </source>
</evidence>
<dbReference type="PANTHER" id="PTHR30572:SF4">
    <property type="entry name" value="ABC TRANSPORTER PERMEASE YTRF"/>
    <property type="match status" value="1"/>
</dbReference>
<dbReference type="Pfam" id="PF02687">
    <property type="entry name" value="FtsX"/>
    <property type="match status" value="1"/>
</dbReference>
<dbReference type="Pfam" id="PF12704">
    <property type="entry name" value="MacB_PCD"/>
    <property type="match status" value="1"/>
</dbReference>
<accession>C6LFN0</accession>
<dbReference type="Proteomes" id="UP000005561">
    <property type="component" value="Unassembled WGS sequence"/>
</dbReference>
<dbReference type="GO" id="GO:0005886">
    <property type="term" value="C:plasma membrane"/>
    <property type="evidence" value="ECO:0007669"/>
    <property type="project" value="UniProtKB-SubCell"/>
</dbReference>
<dbReference type="RefSeq" id="WP_006862224.1">
    <property type="nucleotide sequence ID" value="NZ_ACCL02000010.1"/>
</dbReference>
<dbReference type="InterPro" id="IPR003838">
    <property type="entry name" value="ABC3_permease_C"/>
</dbReference>
<feature type="domain" description="MacB-like periplasmic core" evidence="9">
    <location>
        <begin position="21"/>
        <end position="230"/>
    </location>
</feature>
<proteinExistence type="inferred from homology"/>
<evidence type="ECO:0000313" key="11">
    <source>
        <dbReference type="Proteomes" id="UP000005561"/>
    </source>
</evidence>
<dbReference type="STRING" id="168384.SAMN05660368_02064"/>